<organism evidence="1">
    <name type="scientific">Harvfovirus sp</name>
    <dbReference type="NCBI Taxonomy" id="2487768"/>
    <lineage>
        <taxon>Viruses</taxon>
        <taxon>Varidnaviria</taxon>
        <taxon>Bamfordvirae</taxon>
        <taxon>Nucleocytoviricota</taxon>
        <taxon>Megaviricetes</taxon>
        <taxon>Imitervirales</taxon>
        <taxon>Mimiviridae</taxon>
        <taxon>Klosneuvirinae</taxon>
    </lineage>
</organism>
<dbReference type="EMBL" id="MK072269">
    <property type="protein sequence ID" value="AYV81315.1"/>
    <property type="molecule type" value="Genomic_DNA"/>
</dbReference>
<gene>
    <name evidence="1" type="ORF">Harvfovirus27_4</name>
</gene>
<evidence type="ECO:0000313" key="1">
    <source>
        <dbReference type="EMBL" id="AYV81315.1"/>
    </source>
</evidence>
<accession>A0A3G5A290</accession>
<reference evidence="1" key="1">
    <citation type="submission" date="2018-10" db="EMBL/GenBank/DDBJ databases">
        <title>Hidden diversity of soil giant viruses.</title>
        <authorList>
            <person name="Schulz F."/>
            <person name="Alteio L."/>
            <person name="Goudeau D."/>
            <person name="Ryan E.M."/>
            <person name="Malmstrom R.R."/>
            <person name="Blanchard J."/>
            <person name="Woyke T."/>
        </authorList>
    </citation>
    <scope>NUCLEOTIDE SEQUENCE</scope>
    <source>
        <strain evidence="1">HAV1</strain>
    </source>
</reference>
<proteinExistence type="predicted"/>
<name>A0A3G5A290_9VIRU</name>
<sequence length="149" mass="17540">MYNLNDLAAMGLSPMSSPRTQTTPEEKRIYKMIFYGVSPDNTYELKYLSYKVDFTYKTCNKLPQKFILYTDVKFSNDIHFSGKKALLNFLTYAIMILDPRTNDFLIFDKRYNPISMIIHKDKKIQSKKINFSQMKNPDFKQFKIMVPAG</sequence>
<protein>
    <submittedName>
        <fullName evidence="1">Uncharacterized protein</fullName>
    </submittedName>
</protein>